<organism evidence="2 3">
    <name type="scientific">Solanum pennellii</name>
    <name type="common">Tomato</name>
    <name type="synonym">Lycopersicon pennellii</name>
    <dbReference type="NCBI Taxonomy" id="28526"/>
    <lineage>
        <taxon>Eukaryota</taxon>
        <taxon>Viridiplantae</taxon>
        <taxon>Streptophyta</taxon>
        <taxon>Embryophyta</taxon>
        <taxon>Tracheophyta</taxon>
        <taxon>Spermatophyta</taxon>
        <taxon>Magnoliopsida</taxon>
        <taxon>eudicotyledons</taxon>
        <taxon>Gunneridae</taxon>
        <taxon>Pentapetalae</taxon>
        <taxon>asterids</taxon>
        <taxon>lamiids</taxon>
        <taxon>Solanales</taxon>
        <taxon>Solanaceae</taxon>
        <taxon>Solanoideae</taxon>
        <taxon>Solaneae</taxon>
        <taxon>Solanum</taxon>
        <taxon>Solanum subgen. Lycopersicon</taxon>
    </lineage>
</organism>
<dbReference type="InterPro" id="IPR005162">
    <property type="entry name" value="Retrotrans_gag_dom"/>
</dbReference>
<evidence type="ECO:0000313" key="2">
    <source>
        <dbReference type="Proteomes" id="UP000694930"/>
    </source>
</evidence>
<evidence type="ECO:0000313" key="3">
    <source>
        <dbReference type="RefSeq" id="XP_015060212.1"/>
    </source>
</evidence>
<accession>A0ABM1FQI5</accession>
<reference evidence="3" key="2">
    <citation type="submission" date="2025-08" db="UniProtKB">
        <authorList>
            <consortium name="RefSeq"/>
        </authorList>
    </citation>
    <scope>IDENTIFICATION</scope>
</reference>
<dbReference type="Proteomes" id="UP000694930">
    <property type="component" value="Chromosome 12"/>
</dbReference>
<dbReference type="PANTHER" id="PTHR33223:SF11">
    <property type="entry name" value="ELEMENT PROTEIN, PUTATIVE-RELATED"/>
    <property type="match status" value="1"/>
</dbReference>
<sequence length="253" mass="28727">MSRSSQSLQNPPTLQLSTWYMKLLLQIQKGLNGNIASLMAQAITTQARAITAQAATEGAPRENLHASTMASKLRDFPRMNPPVYNGSKVSEDPQEFVDEVHKILCAMGVDEEAKAELSAYQLKDVAQVWYQMWAAGRARGDVPITWDVLKTPFLKRFFPREQRESKVEEFINLRQLGMSVKEYSLTFVKVSKYASSLVVNNKDEMSRFVTGVSEDLVEDCQAAMRHYNIDLVSLMVHAHQVEESRRKRRITKA</sequence>
<name>A0ABM1FQI5_SOLPN</name>
<protein>
    <submittedName>
        <fullName evidence="3">Uncharacterized protein LOC107006078</fullName>
    </submittedName>
</protein>
<dbReference type="Pfam" id="PF03732">
    <property type="entry name" value="Retrotrans_gag"/>
    <property type="match status" value="1"/>
</dbReference>
<dbReference type="PANTHER" id="PTHR33223">
    <property type="entry name" value="CCHC-TYPE DOMAIN-CONTAINING PROTEIN"/>
    <property type="match status" value="1"/>
</dbReference>
<feature type="domain" description="Retrotransposon gag" evidence="1">
    <location>
        <begin position="119"/>
        <end position="213"/>
    </location>
</feature>
<evidence type="ECO:0000259" key="1">
    <source>
        <dbReference type="Pfam" id="PF03732"/>
    </source>
</evidence>
<reference evidence="2" key="1">
    <citation type="journal article" date="2014" name="Nat. Genet.">
        <title>The genome of the stress-tolerant wild tomato species Solanum pennellii.</title>
        <authorList>
            <person name="Bolger A."/>
            <person name="Scossa F."/>
            <person name="Bolger M.E."/>
            <person name="Lanz C."/>
            <person name="Maumus F."/>
            <person name="Tohge T."/>
            <person name="Quesneville H."/>
            <person name="Alseekh S."/>
            <person name="Sorensen I."/>
            <person name="Lichtenstein G."/>
            <person name="Fich E.A."/>
            <person name="Conte M."/>
            <person name="Keller H."/>
            <person name="Schneeberger K."/>
            <person name="Schwacke R."/>
            <person name="Ofner I."/>
            <person name="Vrebalov J."/>
            <person name="Xu Y."/>
            <person name="Osorio S."/>
            <person name="Aflitos S.A."/>
            <person name="Schijlen E."/>
            <person name="Jimenez-Gomez J.M."/>
            <person name="Ryngajllo M."/>
            <person name="Kimura S."/>
            <person name="Kumar R."/>
            <person name="Koenig D."/>
            <person name="Headland L.R."/>
            <person name="Maloof J.N."/>
            <person name="Sinha N."/>
            <person name="van Ham R.C."/>
            <person name="Lankhorst R.K."/>
            <person name="Mao L."/>
            <person name="Vogel A."/>
            <person name="Arsova B."/>
            <person name="Panstruga R."/>
            <person name="Fei Z."/>
            <person name="Rose J.K."/>
            <person name="Zamir D."/>
            <person name="Carrari F."/>
            <person name="Giovannoni J.J."/>
            <person name="Weigel D."/>
            <person name="Usadel B."/>
            <person name="Fernie A.R."/>
        </authorList>
    </citation>
    <scope>NUCLEOTIDE SEQUENCE [LARGE SCALE GENOMIC DNA]</scope>
    <source>
        <strain evidence="2">cv. LA0716</strain>
    </source>
</reference>
<dbReference type="GeneID" id="107006078"/>
<dbReference type="RefSeq" id="XP_015060212.1">
    <property type="nucleotide sequence ID" value="XM_015204726.1"/>
</dbReference>
<gene>
    <name evidence="3" type="primary">LOC107006078</name>
</gene>
<proteinExistence type="predicted"/>
<keyword evidence="2" id="KW-1185">Reference proteome</keyword>